<dbReference type="GO" id="GO:0000172">
    <property type="term" value="C:ribonuclease MRP complex"/>
    <property type="evidence" value="ECO:0007669"/>
    <property type="project" value="InterPro"/>
</dbReference>
<comment type="subcellular location">
    <subcellularLocation>
        <location evidence="1">Nucleus</location>
    </subcellularLocation>
</comment>
<comment type="caution">
    <text evidence="5">The sequence shown here is derived from an EMBL/GenBank/DDBJ whole genome shotgun (WGS) entry which is preliminary data.</text>
</comment>
<dbReference type="PIRSF" id="PIRSF027081">
    <property type="entry name" value="RNase_P/MRP_p29_subunit"/>
    <property type="match status" value="1"/>
</dbReference>
<evidence type="ECO:0000256" key="3">
    <source>
        <dbReference type="PIRNR" id="PIRNR027081"/>
    </source>
</evidence>
<feature type="compositionally biased region" description="Basic and acidic residues" evidence="4">
    <location>
        <begin position="63"/>
        <end position="76"/>
    </location>
</feature>
<keyword evidence="6" id="KW-1185">Reference proteome</keyword>
<proteinExistence type="inferred from homology"/>
<feature type="region of interest" description="Disordered" evidence="4">
    <location>
        <begin position="63"/>
        <end position="94"/>
    </location>
</feature>
<evidence type="ECO:0000256" key="1">
    <source>
        <dbReference type="ARBA" id="ARBA00004123"/>
    </source>
</evidence>
<dbReference type="OrthoDB" id="124041at2759"/>
<dbReference type="InterPro" id="IPR016848">
    <property type="entry name" value="RNase_P/MRP_Rpp29-subunit"/>
</dbReference>
<name>A0A8I2YH51_9AGAM</name>
<dbReference type="GO" id="GO:0006364">
    <property type="term" value="P:rRNA processing"/>
    <property type="evidence" value="ECO:0007669"/>
    <property type="project" value="TreeGrafter"/>
</dbReference>
<dbReference type="PANTHER" id="PTHR13348">
    <property type="entry name" value="RIBONUCLEASE P SUBUNIT P29"/>
    <property type="match status" value="1"/>
</dbReference>
<feature type="compositionally biased region" description="Basic residues" evidence="4">
    <location>
        <begin position="77"/>
        <end position="92"/>
    </location>
</feature>
<dbReference type="SMART" id="SM00538">
    <property type="entry name" value="POP4"/>
    <property type="match status" value="1"/>
</dbReference>
<evidence type="ECO:0000313" key="5">
    <source>
        <dbReference type="EMBL" id="KAG6372174.1"/>
    </source>
</evidence>
<dbReference type="Gene3D" id="2.30.30.210">
    <property type="entry name" value="Ribonuclease P/MRP, subunit p29"/>
    <property type="match status" value="1"/>
</dbReference>
<gene>
    <name evidence="5" type="ORF">JVT61DRAFT_7966</name>
</gene>
<dbReference type="GO" id="GO:0030677">
    <property type="term" value="C:ribonuclease P complex"/>
    <property type="evidence" value="ECO:0007669"/>
    <property type="project" value="InterPro"/>
</dbReference>
<dbReference type="PANTHER" id="PTHR13348:SF0">
    <property type="entry name" value="RIBONUCLEASE P PROTEIN SUBUNIT P29"/>
    <property type="match status" value="1"/>
</dbReference>
<dbReference type="InterPro" id="IPR036980">
    <property type="entry name" value="RNase_P/MRP_Rpp29_sf"/>
</dbReference>
<dbReference type="InterPro" id="IPR002730">
    <property type="entry name" value="Rpp29/RNP1"/>
</dbReference>
<dbReference type="GO" id="GO:0005634">
    <property type="term" value="C:nucleus"/>
    <property type="evidence" value="ECO:0007669"/>
    <property type="project" value="UniProtKB-SubCell"/>
</dbReference>
<accession>A0A8I2YH51</accession>
<feature type="region of interest" description="Disordered" evidence="4">
    <location>
        <begin position="1"/>
        <end position="24"/>
    </location>
</feature>
<dbReference type="GO" id="GO:0033204">
    <property type="term" value="F:ribonuclease P RNA binding"/>
    <property type="evidence" value="ECO:0007669"/>
    <property type="project" value="InterPro"/>
</dbReference>
<sequence>MTANQKDTVDPYKSITDGQNQRLKLTTDSPFTPIHVQQALTLSSDPAGIYESRVKDRHVLLENPARESRAKKERAAKQARKHAEKHRKKLRPLGRNAAESKGLWKLEKHATRFELFVPLHQLWMGYMSELLGLRVPDVSSSSSHEGKMPGASSMHAKLVKADINGALLTVRQSRNPCLVGLSGIVLHETENAFKLITRKNKLKLVPKQNSIFTLAVPLYSTLSPSTIERDPVQTSQQQERDATLWTVVDKPYIEFDLYGSQFCFRSADRSNRKFKAKETIEL</sequence>
<evidence type="ECO:0000256" key="2">
    <source>
        <dbReference type="ARBA" id="ARBA00006181"/>
    </source>
</evidence>
<dbReference type="InterPro" id="IPR023534">
    <property type="entry name" value="Rof/RNase_P-like"/>
</dbReference>
<evidence type="ECO:0000256" key="4">
    <source>
        <dbReference type="SAM" id="MobiDB-lite"/>
    </source>
</evidence>
<dbReference type="Pfam" id="PF01868">
    <property type="entry name" value="RNase_P-MRP_p29"/>
    <property type="match status" value="1"/>
</dbReference>
<dbReference type="Proteomes" id="UP000683000">
    <property type="component" value="Unassembled WGS sequence"/>
</dbReference>
<dbReference type="EMBL" id="JAGFBS010000029">
    <property type="protein sequence ID" value="KAG6372174.1"/>
    <property type="molecule type" value="Genomic_DNA"/>
</dbReference>
<organism evidence="5 6">
    <name type="scientific">Boletus reticuloceps</name>
    <dbReference type="NCBI Taxonomy" id="495285"/>
    <lineage>
        <taxon>Eukaryota</taxon>
        <taxon>Fungi</taxon>
        <taxon>Dikarya</taxon>
        <taxon>Basidiomycota</taxon>
        <taxon>Agaricomycotina</taxon>
        <taxon>Agaricomycetes</taxon>
        <taxon>Agaricomycetidae</taxon>
        <taxon>Boletales</taxon>
        <taxon>Boletineae</taxon>
        <taxon>Boletaceae</taxon>
        <taxon>Boletoideae</taxon>
        <taxon>Boletus</taxon>
    </lineage>
</organism>
<dbReference type="SUPFAM" id="SSF101744">
    <property type="entry name" value="Rof/RNase P subunit-like"/>
    <property type="match status" value="1"/>
</dbReference>
<keyword evidence="3" id="KW-0539">Nucleus</keyword>
<evidence type="ECO:0000313" key="6">
    <source>
        <dbReference type="Proteomes" id="UP000683000"/>
    </source>
</evidence>
<dbReference type="GO" id="GO:0001682">
    <property type="term" value="P:tRNA 5'-leader removal"/>
    <property type="evidence" value="ECO:0007669"/>
    <property type="project" value="InterPro"/>
</dbReference>
<reference evidence="5" key="1">
    <citation type="submission" date="2021-03" db="EMBL/GenBank/DDBJ databases">
        <title>Evolutionary innovations through gain and loss of genes in the ectomycorrhizal Boletales.</title>
        <authorList>
            <person name="Wu G."/>
            <person name="Miyauchi S."/>
            <person name="Morin E."/>
            <person name="Yang Z.-L."/>
            <person name="Xu J."/>
            <person name="Martin F.M."/>
        </authorList>
    </citation>
    <scope>NUCLEOTIDE SEQUENCE</scope>
    <source>
        <strain evidence="5">BR01</strain>
    </source>
</reference>
<dbReference type="AlphaFoldDB" id="A0A8I2YH51"/>
<comment type="similarity">
    <text evidence="2">Belongs to the eukaryotic/archaeal RNase P protein component 1 family.</text>
</comment>
<protein>
    <recommendedName>
        <fullName evidence="3">Ribonuclease P protein subunit</fullName>
    </recommendedName>
</protein>
<keyword evidence="3" id="KW-0819">tRNA processing</keyword>